<evidence type="ECO:0000313" key="4">
    <source>
        <dbReference type="Proteomes" id="UP000027647"/>
    </source>
</evidence>
<comment type="caution">
    <text evidence="3">The sequence shown here is derived from an EMBL/GenBank/DDBJ whole genome shotgun (WGS) entry which is preliminary data.</text>
</comment>
<reference evidence="3 4" key="1">
    <citation type="submission" date="2014-04" db="EMBL/GenBank/DDBJ databases">
        <title>A comprehensive comparison of genomes of Erythrobacter spp. strains.</title>
        <authorList>
            <person name="Zheng Q."/>
        </authorList>
    </citation>
    <scope>NUCLEOTIDE SEQUENCE [LARGE SCALE GENOMIC DNA]</scope>
    <source>
        <strain evidence="3 4">DSM 6997</strain>
    </source>
</reference>
<dbReference type="AlphaFoldDB" id="A0A074M2P0"/>
<dbReference type="Pfam" id="PF03795">
    <property type="entry name" value="YCII"/>
    <property type="match status" value="1"/>
</dbReference>
<dbReference type="RefSeq" id="WP_034961432.1">
    <property type="nucleotide sequence ID" value="NZ_JMIW01000007.1"/>
</dbReference>
<dbReference type="InterPro" id="IPR051807">
    <property type="entry name" value="Sec-metab_biosynth-assoc"/>
</dbReference>
<dbReference type="STRING" id="1044.EH31_14815"/>
<comment type="similarity">
    <text evidence="1">Belongs to the YciI family.</text>
</comment>
<dbReference type="Proteomes" id="UP000027647">
    <property type="component" value="Unassembled WGS sequence"/>
</dbReference>
<dbReference type="PANTHER" id="PTHR33606:SF3">
    <property type="entry name" value="PROTEIN YCII"/>
    <property type="match status" value="1"/>
</dbReference>
<accession>A0A074M2P0</accession>
<gene>
    <name evidence="3" type="ORF">EH31_14815</name>
</gene>
<dbReference type="eggNOG" id="COG2350">
    <property type="taxonomic scope" value="Bacteria"/>
</dbReference>
<protein>
    <recommendedName>
        <fullName evidence="2">YCII-related domain-containing protein</fullName>
    </recommendedName>
</protein>
<feature type="domain" description="YCII-related" evidence="2">
    <location>
        <begin position="3"/>
        <end position="87"/>
    </location>
</feature>
<evidence type="ECO:0000259" key="2">
    <source>
        <dbReference type="Pfam" id="PF03795"/>
    </source>
</evidence>
<proteinExistence type="inferred from homology"/>
<evidence type="ECO:0000256" key="1">
    <source>
        <dbReference type="ARBA" id="ARBA00007689"/>
    </source>
</evidence>
<organism evidence="3 4">
    <name type="scientific">Erythrobacter longus</name>
    <dbReference type="NCBI Taxonomy" id="1044"/>
    <lineage>
        <taxon>Bacteria</taxon>
        <taxon>Pseudomonadati</taxon>
        <taxon>Pseudomonadota</taxon>
        <taxon>Alphaproteobacteria</taxon>
        <taxon>Sphingomonadales</taxon>
        <taxon>Erythrobacteraceae</taxon>
        <taxon>Erythrobacter/Porphyrobacter group</taxon>
        <taxon>Erythrobacter</taxon>
    </lineage>
</organism>
<keyword evidence="4" id="KW-1185">Reference proteome</keyword>
<name>A0A074M2P0_ERYLO</name>
<dbReference type="EMBL" id="JMIW01000007">
    <property type="protein sequence ID" value="KEO88711.1"/>
    <property type="molecule type" value="Genomic_DNA"/>
</dbReference>
<dbReference type="InterPro" id="IPR005545">
    <property type="entry name" value="YCII"/>
</dbReference>
<sequence length="97" mass="11104">MALFCFYCRDGEDSETLRALHLKEQRKHMAEHSENYLAAGPLTNKQGEFVGSLLIIEAEDETSARAMVNDDPYVTGGVWQSIRVDKFEPVKGRWKDR</sequence>
<evidence type="ECO:0000313" key="3">
    <source>
        <dbReference type="EMBL" id="KEO88711.1"/>
    </source>
</evidence>
<dbReference type="PANTHER" id="PTHR33606">
    <property type="entry name" value="PROTEIN YCII"/>
    <property type="match status" value="1"/>
</dbReference>
<dbReference type="OrthoDB" id="2293521at2"/>
<dbReference type="InterPro" id="IPR011008">
    <property type="entry name" value="Dimeric_a/b-barrel"/>
</dbReference>
<dbReference type="SUPFAM" id="SSF54909">
    <property type="entry name" value="Dimeric alpha+beta barrel"/>
    <property type="match status" value="1"/>
</dbReference>
<dbReference type="Gene3D" id="3.30.70.1060">
    <property type="entry name" value="Dimeric alpha+beta barrel"/>
    <property type="match status" value="1"/>
</dbReference>